<dbReference type="PIRSF" id="PIRSF008502">
    <property type="entry name" value="UCP008502"/>
    <property type="match status" value="1"/>
</dbReference>
<dbReference type="SUPFAM" id="SSF160379">
    <property type="entry name" value="SP0830-like"/>
    <property type="match status" value="1"/>
</dbReference>
<gene>
    <name evidence="1" type="ORF">GQF63_08515</name>
</gene>
<name>A0A6N8KX79_9SPHI</name>
<accession>A0A6N8KX79</accession>
<dbReference type="PANTHER" id="PTHR36439:SF1">
    <property type="entry name" value="DUF1697 DOMAIN-CONTAINING PROTEIN"/>
    <property type="match status" value="1"/>
</dbReference>
<dbReference type="Pfam" id="PF08002">
    <property type="entry name" value="DUF1697"/>
    <property type="match status" value="1"/>
</dbReference>
<dbReference type="Proteomes" id="UP000435036">
    <property type="component" value="Unassembled WGS sequence"/>
</dbReference>
<reference evidence="1 2" key="1">
    <citation type="submission" date="2019-12" db="EMBL/GenBank/DDBJ databases">
        <authorList>
            <person name="Dong K."/>
        </authorList>
    </citation>
    <scope>NUCLEOTIDE SEQUENCE [LARGE SCALE GENOMIC DNA]</scope>
    <source>
        <strain evidence="1 2">JCM 31225</strain>
    </source>
</reference>
<comment type="caution">
    <text evidence="1">The sequence shown here is derived from an EMBL/GenBank/DDBJ whole genome shotgun (WGS) entry which is preliminary data.</text>
</comment>
<evidence type="ECO:0000313" key="2">
    <source>
        <dbReference type="Proteomes" id="UP000435036"/>
    </source>
</evidence>
<dbReference type="EMBL" id="WSQA01000005">
    <property type="protein sequence ID" value="MVZ62060.1"/>
    <property type="molecule type" value="Genomic_DNA"/>
</dbReference>
<sequence length="179" mass="20426">MNRFVVFLRAVNVSGKNLIKMAELKNILGKHGFQNVQTYIQSGNILLNSDLDKEQVRQKVEDLIQTHFQLAVTAFAYDEAELQKAYDSNPFSADLPGNRVFITFLSEEPQQELRDSLEPQAYLPEEFQVKGRHSYFHLPNGAAQAKLSNAFFEKKLQVKATGRNVNTVRQLLNLLQQTN</sequence>
<dbReference type="RefSeq" id="WP_160368800.1">
    <property type="nucleotide sequence ID" value="NZ_WSQA01000005.1"/>
</dbReference>
<dbReference type="AlphaFoldDB" id="A0A6N8KX79"/>
<dbReference type="OrthoDB" id="9806494at2"/>
<dbReference type="Gene3D" id="3.30.70.1280">
    <property type="entry name" value="SP0830-like domains"/>
    <property type="match status" value="1"/>
</dbReference>
<protein>
    <submittedName>
        <fullName evidence="1">DUF1697 domain-containing protein</fullName>
    </submittedName>
</protein>
<dbReference type="InterPro" id="IPR012545">
    <property type="entry name" value="DUF1697"/>
</dbReference>
<dbReference type="PANTHER" id="PTHR36439">
    <property type="entry name" value="BLL4334 PROTEIN"/>
    <property type="match status" value="1"/>
</dbReference>
<evidence type="ECO:0000313" key="1">
    <source>
        <dbReference type="EMBL" id="MVZ62060.1"/>
    </source>
</evidence>
<keyword evidence="2" id="KW-1185">Reference proteome</keyword>
<proteinExistence type="predicted"/>
<organism evidence="1 2">
    <name type="scientific">Sphingobacterium humi</name>
    <dbReference type="NCBI Taxonomy" id="1796905"/>
    <lineage>
        <taxon>Bacteria</taxon>
        <taxon>Pseudomonadati</taxon>
        <taxon>Bacteroidota</taxon>
        <taxon>Sphingobacteriia</taxon>
        <taxon>Sphingobacteriales</taxon>
        <taxon>Sphingobacteriaceae</taxon>
        <taxon>Sphingobacterium</taxon>
    </lineage>
</organism>